<sequence>MAFDMSCPFGWAGLSRRARPTIRRHRGVVSPVVRARAIA</sequence>
<dbReference type="EMBL" id="KF024722">
    <property type="protein sequence ID" value="AGS81433.1"/>
    <property type="molecule type" value="Genomic_DNA"/>
</dbReference>
<organism evidence="1 2">
    <name type="scientific">Mycobacterium phage TA17A</name>
    <dbReference type="NCBI Taxonomy" id="2928684"/>
    <lineage>
        <taxon>Viruses</taxon>
        <taxon>Duplodnaviria</taxon>
        <taxon>Heunggongvirae</taxon>
        <taxon>Uroviricota</taxon>
        <taxon>Caudoviricetes</taxon>
        <taxon>Bclasvirinae</taxon>
        <taxon>Rosebushvirus</taxon>
        <taxon>Rosebushvirus TA17a</taxon>
    </lineage>
</organism>
<keyword evidence="2" id="KW-1185">Reference proteome</keyword>
<proteinExistence type="predicted"/>
<accession>S5VLS0</accession>
<protein>
    <submittedName>
        <fullName evidence="1">Uncharacterized protein</fullName>
    </submittedName>
</protein>
<dbReference type="Proteomes" id="UP000008196">
    <property type="component" value="Segment"/>
</dbReference>
<name>S5VLS0_9CAUD</name>
<gene>
    <name evidence="1" type="ORF">TA17A_24</name>
</gene>
<evidence type="ECO:0000313" key="1">
    <source>
        <dbReference type="EMBL" id="AGS81433.1"/>
    </source>
</evidence>
<evidence type="ECO:0000313" key="2">
    <source>
        <dbReference type="Proteomes" id="UP000008196"/>
    </source>
</evidence>
<reference evidence="1 2" key="1">
    <citation type="submission" date="2013-05" db="EMBL/GenBank/DDBJ databases">
        <authorList>
            <person name="Lunt B.L."/>
            <person name="Payne D.E."/>
            <person name="Fisher J.N.B."/>
            <person name="Smith K.C.B."/>
            <person name="Taylor M.R."/>
            <person name="Baker B."/>
            <person name="Barrus E.Z."/>
            <person name="Brighton A.K."/>
            <person name="Chapman K.M."/>
            <person name="Drake E.A."/>
            <person name="Jackson K.R."/>
            <person name="Kartchner B.J."/>
            <person name="Kiser C.D."/>
            <person name="Kiser J.T."/>
            <person name="Kitchen J.C.B."/>
            <person name="Mcdaniel S.W."/>
            <person name="Ormsby W.R."/>
            <person name="Parker M."/>
            <person name="Sheide M.G."/>
            <person name="Steck R.P."/>
            <person name="Vance K.S."/>
            <person name="Hatfull G.F."/>
            <person name="Breakwell D.P."/>
            <person name="Burnett S.H."/>
            <person name="Grose J.H."/>
        </authorList>
    </citation>
    <scope>NUCLEOTIDE SEQUENCE [LARGE SCALE GENOMIC DNA]</scope>
</reference>